<evidence type="ECO:0000259" key="9">
    <source>
        <dbReference type="PROSITE" id="PS50893"/>
    </source>
</evidence>
<dbReference type="PANTHER" id="PTHR43553">
    <property type="entry name" value="HEAVY METAL TRANSPORTER"/>
    <property type="match status" value="1"/>
</dbReference>
<dbReference type="PROSITE" id="PS00211">
    <property type="entry name" value="ABC_TRANSPORTER_1"/>
    <property type="match status" value="1"/>
</dbReference>
<evidence type="ECO:0000256" key="7">
    <source>
        <dbReference type="ARBA" id="ARBA00022967"/>
    </source>
</evidence>
<sequence length="282" mass="30836">MSDNIISFDHVTFTYPDSPRPAVSDLSFAIERGSWTALIGHNGSGKSTVSKLINGLLAPDDLDKSSITVDGVKLGADTVWEVREKVGIVFQNPDNQFVGATVSDDVAFGLENRAVPRPEMLKIVAQAVADVGMADYADSEPSNLSGGQKQRVAIAGILAVKPQVIILDESTSMLDPEGKEQILDLVRKIKEDNNLTVISITHDLEEAAGADQVLVLDDGQLLDQGKPEEIFSKVEMLERIGLDIPFVYRLKQLLKERGIVLPDEIDDEEKLVQSLWQLNSKM</sequence>
<keyword evidence="11" id="KW-0378">Hydrolase</keyword>
<organism evidence="10">
    <name type="scientific">Lactobacillus delbrueckii subsp. lactis</name>
    <dbReference type="NCBI Taxonomy" id="29397"/>
    <lineage>
        <taxon>Bacteria</taxon>
        <taxon>Bacillati</taxon>
        <taxon>Bacillota</taxon>
        <taxon>Bacilli</taxon>
        <taxon>Lactobacillales</taxon>
        <taxon>Lactobacillaceae</taxon>
        <taxon>Lactobacillus</taxon>
    </lineage>
</organism>
<evidence type="ECO:0000313" key="10">
    <source>
        <dbReference type="EMBL" id="AZA16668.1"/>
    </source>
</evidence>
<dbReference type="InterPro" id="IPR015856">
    <property type="entry name" value="ABC_transpr_CbiO/EcfA_su"/>
</dbReference>
<comment type="similarity">
    <text evidence="2">Belongs to the ABC transporter superfamily.</text>
</comment>
<evidence type="ECO:0000256" key="2">
    <source>
        <dbReference type="ARBA" id="ARBA00005417"/>
    </source>
</evidence>
<protein>
    <submittedName>
        <fullName evidence="10">Energy-coupling factor transporter ATPase</fullName>
        <ecNumber evidence="11">3.6.3.-</ecNumber>
    </submittedName>
</protein>
<dbReference type="EMBL" id="CP031023">
    <property type="protein sequence ID" value="AZA16668.1"/>
    <property type="molecule type" value="Genomic_DNA"/>
</dbReference>
<dbReference type="InterPro" id="IPR030947">
    <property type="entry name" value="EcfA_1"/>
</dbReference>
<dbReference type="CDD" id="cd03225">
    <property type="entry name" value="ABC_cobalt_CbiO_domain1"/>
    <property type="match status" value="1"/>
</dbReference>
<evidence type="ECO:0000256" key="6">
    <source>
        <dbReference type="ARBA" id="ARBA00022840"/>
    </source>
</evidence>
<dbReference type="GO" id="GO:0016887">
    <property type="term" value="F:ATP hydrolysis activity"/>
    <property type="evidence" value="ECO:0007669"/>
    <property type="project" value="InterPro"/>
</dbReference>
<dbReference type="InterPro" id="IPR027417">
    <property type="entry name" value="P-loop_NTPase"/>
</dbReference>
<dbReference type="GeneID" id="69668454"/>
<dbReference type="NCBIfam" id="NF010156">
    <property type="entry name" value="PRK13635.1"/>
    <property type="match status" value="1"/>
</dbReference>
<keyword evidence="8" id="KW-0472">Membrane</keyword>
<dbReference type="InterPro" id="IPR003439">
    <property type="entry name" value="ABC_transporter-like_ATP-bd"/>
</dbReference>
<evidence type="ECO:0000256" key="4">
    <source>
        <dbReference type="ARBA" id="ARBA00022475"/>
    </source>
</evidence>
<dbReference type="GO" id="GO:0042626">
    <property type="term" value="F:ATPase-coupled transmembrane transporter activity"/>
    <property type="evidence" value="ECO:0007669"/>
    <property type="project" value="TreeGrafter"/>
</dbReference>
<dbReference type="EMBL" id="JAJNUY010000003">
    <property type="protein sequence ID" value="MCD5562843.1"/>
    <property type="molecule type" value="Genomic_DNA"/>
</dbReference>
<keyword evidence="6" id="KW-0067">ATP-binding</keyword>
<comment type="subcellular location">
    <subcellularLocation>
        <location evidence="1">Cell membrane</location>
        <topology evidence="1">Peripheral membrane protein</topology>
    </subcellularLocation>
</comment>
<dbReference type="RefSeq" id="WP_002878135.1">
    <property type="nucleotide sequence ID" value="NZ_BJLK01000015.1"/>
</dbReference>
<dbReference type="NCBIfam" id="NF010167">
    <property type="entry name" value="PRK13648.1"/>
    <property type="match status" value="1"/>
</dbReference>
<keyword evidence="4" id="KW-1003">Cell membrane</keyword>
<proteinExistence type="inferred from homology"/>
<dbReference type="OrthoDB" id="9784332at2"/>
<reference evidence="11 12" key="2">
    <citation type="submission" date="2021-12" db="EMBL/GenBank/DDBJ databases">
        <title>Antimicrobial susceptibility of Lactobacillus delbrueckii subsp. lactis obtained from milk products and other habitats.</title>
        <authorList>
            <person name="Shani N."/>
        </authorList>
    </citation>
    <scope>NUCLEOTIDE SEQUENCE [LARGE SCALE GENOMIC DNA]</scope>
    <source>
        <strain evidence="11 12">FAM 21755</strain>
    </source>
</reference>
<dbReference type="InterPro" id="IPR017871">
    <property type="entry name" value="ABC_transporter-like_CS"/>
</dbReference>
<dbReference type="InterPro" id="IPR050095">
    <property type="entry name" value="ECF_ABC_transporter_ATP-bd"/>
</dbReference>
<evidence type="ECO:0000313" key="11">
    <source>
        <dbReference type="EMBL" id="MCD5562843.1"/>
    </source>
</evidence>
<accession>A0A061CHZ1</accession>
<dbReference type="SMART" id="SM00382">
    <property type="entry name" value="AAA"/>
    <property type="match status" value="1"/>
</dbReference>
<dbReference type="FunFam" id="3.40.50.300:FF:000224">
    <property type="entry name" value="Energy-coupling factor transporter ATP-binding protein EcfA"/>
    <property type="match status" value="1"/>
</dbReference>
<dbReference type="PROSITE" id="PS50893">
    <property type="entry name" value="ABC_TRANSPORTER_2"/>
    <property type="match status" value="1"/>
</dbReference>
<dbReference type="Gene3D" id="3.40.50.300">
    <property type="entry name" value="P-loop containing nucleotide triphosphate hydrolases"/>
    <property type="match status" value="1"/>
</dbReference>
<dbReference type="Proteomes" id="UP001200334">
    <property type="component" value="Unassembled WGS sequence"/>
</dbReference>
<evidence type="ECO:0000256" key="3">
    <source>
        <dbReference type="ARBA" id="ARBA00022448"/>
    </source>
</evidence>
<dbReference type="InterPro" id="IPR003593">
    <property type="entry name" value="AAA+_ATPase"/>
</dbReference>
<evidence type="ECO:0000256" key="1">
    <source>
        <dbReference type="ARBA" id="ARBA00004202"/>
    </source>
</evidence>
<evidence type="ECO:0000256" key="5">
    <source>
        <dbReference type="ARBA" id="ARBA00022741"/>
    </source>
</evidence>
<dbReference type="GO" id="GO:0043190">
    <property type="term" value="C:ATP-binding cassette (ABC) transporter complex"/>
    <property type="evidence" value="ECO:0007669"/>
    <property type="project" value="TreeGrafter"/>
</dbReference>
<dbReference type="SUPFAM" id="SSF52540">
    <property type="entry name" value="P-loop containing nucleoside triphosphate hydrolases"/>
    <property type="match status" value="1"/>
</dbReference>
<dbReference type="PANTHER" id="PTHR43553:SF24">
    <property type="entry name" value="ENERGY-COUPLING FACTOR TRANSPORTER ATP-BINDING PROTEIN ECFA1"/>
    <property type="match status" value="1"/>
</dbReference>
<name>A0A061CHZ1_LACDL</name>
<dbReference type="NCBIfam" id="TIGR04520">
    <property type="entry name" value="ECF_ATPase_1"/>
    <property type="match status" value="1"/>
</dbReference>
<keyword evidence="7" id="KW-1278">Translocase</keyword>
<dbReference type="GO" id="GO:0005524">
    <property type="term" value="F:ATP binding"/>
    <property type="evidence" value="ECO:0007669"/>
    <property type="project" value="UniProtKB-KW"/>
</dbReference>
<dbReference type="EC" id="3.6.3.-" evidence="11"/>
<gene>
    <name evidence="10" type="ORF">DQL93_09410</name>
    <name evidence="11" type="ORF">LOB85_01490</name>
</gene>
<feature type="domain" description="ABC transporter" evidence="9">
    <location>
        <begin position="6"/>
        <end position="243"/>
    </location>
</feature>
<evidence type="ECO:0000313" key="12">
    <source>
        <dbReference type="Proteomes" id="UP001200334"/>
    </source>
</evidence>
<dbReference type="AlphaFoldDB" id="A0A061CHZ1"/>
<keyword evidence="3" id="KW-0813">Transport</keyword>
<reference evidence="10" key="1">
    <citation type="submission" date="2018-07" db="EMBL/GenBank/DDBJ databases">
        <authorList>
            <person name="Somerville V."/>
        </authorList>
    </citation>
    <scope>NUCLEOTIDE SEQUENCE</scope>
    <source>
        <strain evidence="10">NWC_2_2</strain>
    </source>
</reference>
<evidence type="ECO:0000256" key="8">
    <source>
        <dbReference type="ARBA" id="ARBA00023136"/>
    </source>
</evidence>
<keyword evidence="5" id="KW-0547">Nucleotide-binding</keyword>
<dbReference type="Pfam" id="PF00005">
    <property type="entry name" value="ABC_tran"/>
    <property type="match status" value="1"/>
</dbReference>